<evidence type="ECO:0000313" key="11">
    <source>
        <dbReference type="Proteomes" id="UP000000245"/>
    </source>
</evidence>
<keyword evidence="4 5" id="KW-0274">FAD</keyword>
<dbReference type="GO" id="GO:0003995">
    <property type="term" value="F:acyl-CoA dehydrogenase activity"/>
    <property type="evidence" value="ECO:0007669"/>
    <property type="project" value="InterPro"/>
</dbReference>
<evidence type="ECO:0000259" key="6">
    <source>
        <dbReference type="Pfam" id="PF00441"/>
    </source>
</evidence>
<dbReference type="InterPro" id="IPR046373">
    <property type="entry name" value="Acyl-CoA_Oxase/DH_mid-dom_sf"/>
</dbReference>
<dbReference type="InterPro" id="IPR036250">
    <property type="entry name" value="AcylCo_DH-like_C"/>
</dbReference>
<evidence type="ECO:0000256" key="4">
    <source>
        <dbReference type="ARBA" id="ARBA00022827"/>
    </source>
</evidence>
<protein>
    <submittedName>
        <fullName evidence="10">Acyl-CoA dehydrogenase domain protein</fullName>
    </submittedName>
</protein>
<feature type="domain" description="Acetyl-CoA dehydrogenase-like C-terminal" evidence="9">
    <location>
        <begin position="467"/>
        <end position="592"/>
    </location>
</feature>
<dbReference type="Pfam" id="PF02770">
    <property type="entry name" value="Acyl-CoA_dh_M"/>
    <property type="match status" value="1"/>
</dbReference>
<dbReference type="PROSITE" id="PS00073">
    <property type="entry name" value="ACYL_COA_DH_2"/>
    <property type="match status" value="1"/>
</dbReference>
<comment type="similarity">
    <text evidence="2 5">Belongs to the acyl-CoA dehydrogenase family.</text>
</comment>
<feature type="domain" description="Acyl-CoA dehydrogenase/oxidase C-terminal" evidence="6">
    <location>
        <begin position="284"/>
        <end position="448"/>
    </location>
</feature>
<dbReference type="EMBL" id="CP000697">
    <property type="protein sequence ID" value="ABQ30779.1"/>
    <property type="molecule type" value="Genomic_DNA"/>
</dbReference>
<dbReference type="Gene3D" id="2.40.110.10">
    <property type="entry name" value="Butyryl-CoA Dehydrogenase, subunit A, domain 2"/>
    <property type="match status" value="1"/>
</dbReference>
<evidence type="ECO:0000259" key="7">
    <source>
        <dbReference type="Pfam" id="PF02770"/>
    </source>
</evidence>
<dbReference type="InterPro" id="IPR025878">
    <property type="entry name" value="Acyl-CoA_dh-like_C_dom"/>
</dbReference>
<dbReference type="KEGG" id="acr:Acry_1573"/>
<organism evidence="10 11">
    <name type="scientific">Acidiphilium cryptum (strain JF-5)</name>
    <dbReference type="NCBI Taxonomy" id="349163"/>
    <lineage>
        <taxon>Bacteria</taxon>
        <taxon>Pseudomonadati</taxon>
        <taxon>Pseudomonadota</taxon>
        <taxon>Alphaproteobacteria</taxon>
        <taxon>Acetobacterales</taxon>
        <taxon>Acidocellaceae</taxon>
        <taxon>Acidiphilium</taxon>
    </lineage>
</organism>
<dbReference type="InterPro" id="IPR052166">
    <property type="entry name" value="Diverse_Acyl-CoA_DH"/>
</dbReference>
<dbReference type="SUPFAM" id="SSF56645">
    <property type="entry name" value="Acyl-CoA dehydrogenase NM domain-like"/>
    <property type="match status" value="1"/>
</dbReference>
<dbReference type="Pfam" id="PF02771">
    <property type="entry name" value="Acyl-CoA_dh_N"/>
    <property type="match status" value="1"/>
</dbReference>
<evidence type="ECO:0000256" key="1">
    <source>
        <dbReference type="ARBA" id="ARBA00001974"/>
    </source>
</evidence>
<name>A5FYU7_ACICJ</name>
<dbReference type="InterPro" id="IPR013786">
    <property type="entry name" value="AcylCoA_DH/ox_N"/>
</dbReference>
<evidence type="ECO:0000256" key="5">
    <source>
        <dbReference type="RuleBase" id="RU362125"/>
    </source>
</evidence>
<keyword evidence="5" id="KW-0560">Oxidoreductase</keyword>
<evidence type="ECO:0000259" key="9">
    <source>
        <dbReference type="Pfam" id="PF12806"/>
    </source>
</evidence>
<gene>
    <name evidence="10" type="ordered locus">Acry_1573</name>
</gene>
<feature type="domain" description="Acyl-CoA dehydrogenase/oxidase N-terminal" evidence="8">
    <location>
        <begin position="38"/>
        <end position="155"/>
    </location>
</feature>
<feature type="domain" description="Acyl-CoA oxidase/dehydrogenase middle" evidence="7">
    <location>
        <begin position="161"/>
        <end position="268"/>
    </location>
</feature>
<sequence>MSMIVDRRDLDFILFDLLGMEELLRHPHFAAFDRDACTQMLDTAQQIAEDHFLPIAAEVDANEPRFVGGRVEMPEGTGHALRACAEAGFFALPFAQEHGGLQAPRVLHTAASGIFTCANTAVANYAFLTVGAANLLAAFGAEPLRRRFLPPMLEGRWFGTMCLSEPQAGSSLADITTTATPRADGTFSLRGSKMWISGGDQEISENIVHMVLARIAGAPAGTRGISLFLVPKRRVDESGAVGESNNIALAGLNHKMGQRGTTNCLLNFGESGETIGHLIGAPHRGLEYMFQMMNEARIGVGHAATMSALAGYRHSADYARTRTQGRRAGQKDPSAPPVPIVEHADIRRMLLAQKAAVEGAQALCLYAAQLVDRQEIATDADEKAWLGALLGLLTPVVKSWPSEHCLEANKWAMQILGGYGYTRDYPLERLYRDNRLNHIHEGTFGIQGIDLVGRKLGGDKGDALRRFAAQMRETAATAARQPALANEAARLVAALDQLGVTADALLACADLPRRLANATVFLDAFGHVVIGWLWLWQALVAATALEGNPPAPDRLFHEGKILTCRYFMAHELPLGIARLALCATLETTSLDAPAALFAL</sequence>
<keyword evidence="11" id="KW-1185">Reference proteome</keyword>
<dbReference type="InterPro" id="IPR006089">
    <property type="entry name" value="Acyl-CoA_DH_CS"/>
</dbReference>
<dbReference type="SUPFAM" id="SSF47203">
    <property type="entry name" value="Acyl-CoA dehydrogenase C-terminal domain-like"/>
    <property type="match status" value="1"/>
</dbReference>
<dbReference type="STRING" id="349163.Acry_1573"/>
<dbReference type="RefSeq" id="WP_011942342.1">
    <property type="nucleotide sequence ID" value="NC_009484.1"/>
</dbReference>
<dbReference type="PANTHER" id="PTHR42803">
    <property type="entry name" value="ACYL-COA DEHYDROGENASE"/>
    <property type="match status" value="1"/>
</dbReference>
<dbReference type="InterPro" id="IPR009100">
    <property type="entry name" value="AcylCoA_DH/oxidase_NM_dom_sf"/>
</dbReference>
<dbReference type="HOGENOM" id="CLU_018204_12_2_5"/>
<dbReference type="AlphaFoldDB" id="A5FYU7"/>
<accession>A5FYU7</accession>
<dbReference type="eggNOG" id="COG1960">
    <property type="taxonomic scope" value="Bacteria"/>
</dbReference>
<dbReference type="Gene3D" id="1.10.540.10">
    <property type="entry name" value="Acyl-CoA dehydrogenase/oxidase, N-terminal domain"/>
    <property type="match status" value="1"/>
</dbReference>
<comment type="cofactor">
    <cofactor evidence="1 5">
        <name>FAD</name>
        <dbReference type="ChEBI" id="CHEBI:57692"/>
    </cofactor>
</comment>
<keyword evidence="3 5" id="KW-0285">Flavoprotein</keyword>
<dbReference type="InterPro" id="IPR009075">
    <property type="entry name" value="AcylCo_DH/oxidase_C"/>
</dbReference>
<dbReference type="GO" id="GO:0050660">
    <property type="term" value="F:flavin adenine dinucleotide binding"/>
    <property type="evidence" value="ECO:0007669"/>
    <property type="project" value="InterPro"/>
</dbReference>
<proteinExistence type="inferred from homology"/>
<reference evidence="10 11" key="1">
    <citation type="submission" date="2007-05" db="EMBL/GenBank/DDBJ databases">
        <title>Complete sequence of chromosome of Acidiphilium cryptum JF-5.</title>
        <authorList>
            <consortium name="US DOE Joint Genome Institute"/>
            <person name="Copeland A."/>
            <person name="Lucas S."/>
            <person name="Lapidus A."/>
            <person name="Barry K."/>
            <person name="Detter J.C."/>
            <person name="Glavina del Rio T."/>
            <person name="Hammon N."/>
            <person name="Israni S."/>
            <person name="Dalin E."/>
            <person name="Tice H."/>
            <person name="Pitluck S."/>
            <person name="Sims D."/>
            <person name="Brettin T."/>
            <person name="Bruce D."/>
            <person name="Han C."/>
            <person name="Schmutz J."/>
            <person name="Larimer F."/>
            <person name="Land M."/>
            <person name="Hauser L."/>
            <person name="Kyrpides N."/>
            <person name="Kim E."/>
            <person name="Magnuson T."/>
            <person name="Richardson P."/>
        </authorList>
    </citation>
    <scope>NUCLEOTIDE SEQUENCE [LARGE SCALE GENOMIC DNA]</scope>
    <source>
        <strain evidence="10 11">JF-5</strain>
    </source>
</reference>
<dbReference type="Gene3D" id="1.20.140.10">
    <property type="entry name" value="Butyryl-CoA Dehydrogenase, subunit A, domain 3"/>
    <property type="match status" value="1"/>
</dbReference>
<evidence type="ECO:0000256" key="2">
    <source>
        <dbReference type="ARBA" id="ARBA00009347"/>
    </source>
</evidence>
<evidence type="ECO:0000259" key="8">
    <source>
        <dbReference type="Pfam" id="PF02771"/>
    </source>
</evidence>
<dbReference type="Pfam" id="PF00441">
    <property type="entry name" value="Acyl-CoA_dh_1"/>
    <property type="match status" value="1"/>
</dbReference>
<evidence type="ECO:0000313" key="10">
    <source>
        <dbReference type="EMBL" id="ABQ30779.1"/>
    </source>
</evidence>
<evidence type="ECO:0000256" key="3">
    <source>
        <dbReference type="ARBA" id="ARBA00022630"/>
    </source>
</evidence>
<dbReference type="Proteomes" id="UP000000245">
    <property type="component" value="Chromosome"/>
</dbReference>
<dbReference type="InterPro" id="IPR037069">
    <property type="entry name" value="AcylCoA_DH/ox_N_sf"/>
</dbReference>
<dbReference type="InterPro" id="IPR006091">
    <property type="entry name" value="Acyl-CoA_Oxase/DH_mid-dom"/>
</dbReference>
<dbReference type="Pfam" id="PF12806">
    <property type="entry name" value="Acyl-CoA_dh_C"/>
    <property type="match status" value="1"/>
</dbReference>
<dbReference type="PANTHER" id="PTHR42803:SF3">
    <property type="entry name" value="ACYL-COA DEHYDROGENASE-RELATED"/>
    <property type="match status" value="1"/>
</dbReference>